<dbReference type="Proteomes" id="UP000467132">
    <property type="component" value="Unassembled WGS sequence"/>
</dbReference>
<dbReference type="InterPro" id="IPR027939">
    <property type="entry name" value="NMT1/THI5"/>
</dbReference>
<dbReference type="GO" id="GO:0009228">
    <property type="term" value="P:thiamine biosynthetic process"/>
    <property type="evidence" value="ECO:0007669"/>
    <property type="project" value="InterPro"/>
</dbReference>
<accession>A0A845QUX9</accession>
<organism evidence="2 3">
    <name type="scientific">Senegalia massiliensis</name>
    <dbReference type="NCBI Taxonomy" id="1720316"/>
    <lineage>
        <taxon>Bacteria</taxon>
        <taxon>Bacillati</taxon>
        <taxon>Bacillota</taxon>
        <taxon>Clostridia</taxon>
        <taxon>Eubacteriales</taxon>
        <taxon>Clostridiaceae</taxon>
        <taxon>Senegalia</taxon>
    </lineage>
</organism>
<gene>
    <name evidence="2" type="ORF">D3Z33_03140</name>
</gene>
<feature type="domain" description="SsuA/THI5-like" evidence="1">
    <location>
        <begin position="47"/>
        <end position="262"/>
    </location>
</feature>
<dbReference type="AlphaFoldDB" id="A0A845QUX9"/>
<dbReference type="Gene3D" id="3.40.190.10">
    <property type="entry name" value="Periplasmic binding protein-like II"/>
    <property type="match status" value="2"/>
</dbReference>
<evidence type="ECO:0000259" key="1">
    <source>
        <dbReference type="Pfam" id="PF09084"/>
    </source>
</evidence>
<dbReference type="Pfam" id="PF09084">
    <property type="entry name" value="NMT1"/>
    <property type="match status" value="1"/>
</dbReference>
<dbReference type="InterPro" id="IPR015168">
    <property type="entry name" value="SsuA/THI5"/>
</dbReference>
<sequence length="335" mass="38150">MKKIFSIFIVFLLVSLILVGCGNKENKESKENKELEKVTVVLDWVPNTNHTGLYVAKNKGYYEEKGLDVEIIQPSEGGTANLIANEQGDFGISYQEEVTYARTSENPLPVKAISAIIQNNTSGFASLKEDGVTSPKDFEGKKYGGFGAPMEEAMIKGLMEKDNADFSKVEMVNIGSLDFFTAVQDHVDFTWIYYGWDGVASEEKEIDLNFIKLQDFDENLNFYTPVIIANEKLLKDKPELAEKFLEATSKGYEYAIENPKDAATELLKDNPEIDENIAIESQKYLAGEYKKDIDRWGEMKSEIWTNYANWMYERELIENELNVQEAYTNEFLPEK</sequence>
<evidence type="ECO:0000313" key="2">
    <source>
        <dbReference type="EMBL" id="NBI05850.1"/>
    </source>
</evidence>
<keyword evidence="3" id="KW-1185">Reference proteome</keyword>
<comment type="caution">
    <text evidence="2">The sequence shown here is derived from an EMBL/GenBank/DDBJ whole genome shotgun (WGS) entry which is preliminary data.</text>
</comment>
<dbReference type="PANTHER" id="PTHR31528">
    <property type="entry name" value="4-AMINO-5-HYDROXYMETHYL-2-METHYLPYRIMIDINE PHOSPHATE SYNTHASE THI11-RELATED"/>
    <property type="match status" value="1"/>
</dbReference>
<reference evidence="2 3" key="1">
    <citation type="submission" date="2018-08" db="EMBL/GenBank/DDBJ databases">
        <title>Murine metabolic-syndrome-specific gut microbial biobank.</title>
        <authorList>
            <person name="Liu C."/>
        </authorList>
    </citation>
    <scope>NUCLEOTIDE SEQUENCE [LARGE SCALE GENOMIC DNA]</scope>
    <source>
        <strain evidence="2 3">583</strain>
    </source>
</reference>
<dbReference type="EMBL" id="QXXA01000004">
    <property type="protein sequence ID" value="NBI05850.1"/>
    <property type="molecule type" value="Genomic_DNA"/>
</dbReference>
<proteinExistence type="predicted"/>
<dbReference type="PROSITE" id="PS51257">
    <property type="entry name" value="PROKAR_LIPOPROTEIN"/>
    <property type="match status" value="1"/>
</dbReference>
<protein>
    <submittedName>
        <fullName evidence="2">ABC transporter substrate-binding protein</fullName>
    </submittedName>
</protein>
<dbReference type="OrthoDB" id="9815602at2"/>
<dbReference type="PANTHER" id="PTHR31528:SF3">
    <property type="entry name" value="THIAMINE BIOSYNTHESIS PROTEIN HI_0357-RELATED"/>
    <property type="match status" value="1"/>
</dbReference>
<dbReference type="RefSeq" id="WP_160196337.1">
    <property type="nucleotide sequence ID" value="NZ_QXXA01000004.1"/>
</dbReference>
<dbReference type="SUPFAM" id="SSF53850">
    <property type="entry name" value="Periplasmic binding protein-like II"/>
    <property type="match status" value="1"/>
</dbReference>
<name>A0A845QUX9_9CLOT</name>
<evidence type="ECO:0000313" key="3">
    <source>
        <dbReference type="Proteomes" id="UP000467132"/>
    </source>
</evidence>